<gene>
    <name evidence="1" type="ORF">P186_2745</name>
</gene>
<dbReference type="Proteomes" id="UP000005867">
    <property type="component" value="Chromosome"/>
</dbReference>
<dbReference type="BioCyc" id="PSP1104324:GJSN-2685-MONOMER"/>
<evidence type="ECO:0000313" key="1">
    <source>
        <dbReference type="EMBL" id="AET34124.1"/>
    </source>
</evidence>
<sequence>MALGALAVLYVVYWPSYQIPLGVDVRFEKVGHLKYELVVEPYYARYEPSNRPAVFIILPSAREVGKPPMWSIQLSAVGPTVGEVWIDDAEVRGNVVVVRLDGKFGLVLDDWLRYLGNATGVEPSIHVHIWYGDDYLGFAAVNYDPHRLAGRNVTYVVKAQVVTAERPLKTKPRNSAGYHFSSFGLDCVYEWRYNYTIIDTERDFGGKIPLFFIYNQYSYSGEVGLLLNITKAYITAGVAVGYQIGSADITFKDLMALSFDIKDNQTKIFKGGSVFPNEAYWFGVYGKLTIDRYDEWYVCRDGGGVMSASRTGNVMFKSRIHYLSKGSAGNTLVLRERFNSSRLITALELRNYYKLLGTLVAEVSTPQNLKILNLGEWVVRQFNTQCPREALVGAPFGVILRAVKGAEFVKRHPALASIPVSVKADYANIRGVEYKAIYQNVGAAFRRGYDVVEHVDIYATGVKVKISDSCQVDLPLGYVISR</sequence>
<dbReference type="eggNOG" id="arCOG03754">
    <property type="taxonomic scope" value="Archaea"/>
</dbReference>
<dbReference type="KEGG" id="pyr:P186_2745"/>
<dbReference type="HOGENOM" id="CLU_569409_0_0_2"/>
<reference evidence="1 2" key="1">
    <citation type="journal article" date="2012" name="J. Bacteriol.">
        <title>Complete genome sequence of strain 1860, a crenarchaeon of the genus pyrobaculum able to grow with various electron acceptors.</title>
        <authorList>
            <person name="Mardanov A.V."/>
            <person name="Gumerov V.M."/>
            <person name="Slobodkina G.B."/>
            <person name="Beletsky A.V."/>
            <person name="Bonch-Osmolovskaya E.A."/>
            <person name="Ravin N.V."/>
            <person name="Skryabin K.G."/>
        </authorList>
    </citation>
    <scope>NUCLEOTIDE SEQUENCE [LARGE SCALE GENOMIC DNA]</scope>
    <source>
        <strain evidence="1 2">1860</strain>
    </source>
</reference>
<accession>G7VEV9</accession>
<name>G7VEV9_9CREN</name>
<keyword evidence="2" id="KW-1185">Reference proteome</keyword>
<dbReference type="EMBL" id="CP003098">
    <property type="protein sequence ID" value="AET34124.1"/>
    <property type="molecule type" value="Genomic_DNA"/>
</dbReference>
<evidence type="ECO:0000313" key="2">
    <source>
        <dbReference type="Proteomes" id="UP000005867"/>
    </source>
</evidence>
<organism evidence="1 2">
    <name type="scientific">Pyrobaculum ferrireducens</name>
    <dbReference type="NCBI Taxonomy" id="1104324"/>
    <lineage>
        <taxon>Archaea</taxon>
        <taxon>Thermoproteota</taxon>
        <taxon>Thermoprotei</taxon>
        <taxon>Thermoproteales</taxon>
        <taxon>Thermoproteaceae</taxon>
        <taxon>Pyrobaculum</taxon>
    </lineage>
</organism>
<proteinExistence type="predicted"/>
<protein>
    <submittedName>
        <fullName evidence="1">Uncharacterized protein</fullName>
    </submittedName>
</protein>
<dbReference type="AlphaFoldDB" id="G7VEV9"/>